<dbReference type="PANTHER" id="PTHR43784">
    <property type="entry name" value="GDSL-LIKE LIPASE/ACYLHYDROLASE, PUTATIVE (AFU_ORTHOLOGUE AFUA_2G00820)-RELATED"/>
    <property type="match status" value="1"/>
</dbReference>
<gene>
    <name evidence="2" type="ORF">SAMN05421504_103956</name>
</gene>
<dbReference type="OrthoDB" id="3465773at2"/>
<dbReference type="SUPFAM" id="SSF52266">
    <property type="entry name" value="SGNH hydrolase"/>
    <property type="match status" value="1"/>
</dbReference>
<dbReference type="Gene3D" id="3.40.50.1110">
    <property type="entry name" value="SGNH hydrolase"/>
    <property type="match status" value="1"/>
</dbReference>
<dbReference type="InterPro" id="IPR053140">
    <property type="entry name" value="GDSL_Rv0518-like"/>
</dbReference>
<evidence type="ECO:0000313" key="3">
    <source>
        <dbReference type="Proteomes" id="UP000199515"/>
    </source>
</evidence>
<dbReference type="InterPro" id="IPR013830">
    <property type="entry name" value="SGNH_hydro"/>
</dbReference>
<evidence type="ECO:0000313" key="2">
    <source>
        <dbReference type="EMBL" id="SDX81567.1"/>
    </source>
</evidence>
<dbReference type="Proteomes" id="UP000199515">
    <property type="component" value="Unassembled WGS sequence"/>
</dbReference>
<protein>
    <submittedName>
        <fullName evidence="2">Lysophospholipase L1</fullName>
    </submittedName>
</protein>
<dbReference type="PANTHER" id="PTHR43784:SF2">
    <property type="entry name" value="GDSL-LIKE LIPASE_ACYLHYDROLASE, PUTATIVE (AFU_ORTHOLOGUE AFUA_2G00820)-RELATED"/>
    <property type="match status" value="1"/>
</dbReference>
<keyword evidence="3" id="KW-1185">Reference proteome</keyword>
<reference evidence="2 3" key="1">
    <citation type="submission" date="2016-10" db="EMBL/GenBank/DDBJ databases">
        <authorList>
            <person name="de Groot N.N."/>
        </authorList>
    </citation>
    <scope>NUCLEOTIDE SEQUENCE [LARGE SCALE GENOMIC DNA]</scope>
    <source>
        <strain evidence="2 3">CPCC 202699</strain>
    </source>
</reference>
<dbReference type="CDD" id="cd01832">
    <property type="entry name" value="SGNH_hydrolase_like_1"/>
    <property type="match status" value="1"/>
</dbReference>
<evidence type="ECO:0000259" key="1">
    <source>
        <dbReference type="Pfam" id="PF13472"/>
    </source>
</evidence>
<name>A0A1H3ESN2_9PSEU</name>
<dbReference type="AlphaFoldDB" id="A0A1H3ESN2"/>
<dbReference type="RefSeq" id="WP_091290149.1">
    <property type="nucleotide sequence ID" value="NZ_FNON01000003.1"/>
</dbReference>
<organism evidence="2 3">
    <name type="scientific">Amycolatopsis xylanica</name>
    <dbReference type="NCBI Taxonomy" id="589385"/>
    <lineage>
        <taxon>Bacteria</taxon>
        <taxon>Bacillati</taxon>
        <taxon>Actinomycetota</taxon>
        <taxon>Actinomycetes</taxon>
        <taxon>Pseudonocardiales</taxon>
        <taxon>Pseudonocardiaceae</taxon>
        <taxon>Amycolatopsis</taxon>
    </lineage>
</organism>
<feature type="domain" description="SGNH hydrolase-type esterase" evidence="1">
    <location>
        <begin position="8"/>
        <end position="182"/>
    </location>
</feature>
<accession>A0A1H3ESN2</accession>
<proteinExistence type="predicted"/>
<dbReference type="Pfam" id="PF13472">
    <property type="entry name" value="Lipase_GDSL_2"/>
    <property type="match status" value="1"/>
</dbReference>
<dbReference type="STRING" id="589385.SAMN05421504_103956"/>
<sequence>MSYHRFVALGDSCTEGLDDPHPFNGQYRGWADFVAGRLALDEADFRYANLGVRGRRLDHMLFEQIPVAETMRPDVICLFGGANDVMAGIYDERTVARRVDAVYRAATSICQDVVVFTLPDVAARMPLGKRMRPRIEALNDAIRESAVSYGARLIDLWPDTSVNDSRYFGADRLHLSEPGHRRLAAYTLTKLGISFPSSWLTEFDGTAPQPTFGENASWVCKRVLPLAARRVKNRLTGSEPGDGISPRRPELRPVLPSETAVPFHSFRPELFAA</sequence>
<dbReference type="InterPro" id="IPR036514">
    <property type="entry name" value="SGNH_hydro_sf"/>
</dbReference>
<dbReference type="EMBL" id="FNON01000003">
    <property type="protein sequence ID" value="SDX81567.1"/>
    <property type="molecule type" value="Genomic_DNA"/>
</dbReference>